<dbReference type="Proteomes" id="UP000220102">
    <property type="component" value="Unassembled WGS sequence"/>
</dbReference>
<dbReference type="PANTHER" id="PTHR42841">
    <property type="entry name" value="AMINE OXIDASE"/>
    <property type="match status" value="1"/>
</dbReference>
<gene>
    <name evidence="2" type="ORF">CRI94_10080</name>
</gene>
<proteinExistence type="predicted"/>
<accession>A0A2A8CYG4</accession>
<evidence type="ECO:0000313" key="2">
    <source>
        <dbReference type="EMBL" id="PEN13643.1"/>
    </source>
</evidence>
<dbReference type="Gene3D" id="3.90.660.20">
    <property type="entry name" value="Protoporphyrinogen oxidase, mitochondrial, domain 2"/>
    <property type="match status" value="1"/>
</dbReference>
<organism evidence="2 3">
    <name type="scientific">Longibacter salinarum</name>
    <dbReference type="NCBI Taxonomy" id="1850348"/>
    <lineage>
        <taxon>Bacteria</taxon>
        <taxon>Pseudomonadati</taxon>
        <taxon>Rhodothermota</taxon>
        <taxon>Rhodothermia</taxon>
        <taxon>Rhodothermales</taxon>
        <taxon>Salisaetaceae</taxon>
        <taxon>Longibacter</taxon>
    </lineage>
</organism>
<protein>
    <submittedName>
        <fullName evidence="2">Oxidoreductase</fullName>
    </submittedName>
</protein>
<dbReference type="InterPro" id="IPR002937">
    <property type="entry name" value="Amino_oxidase"/>
</dbReference>
<evidence type="ECO:0000259" key="1">
    <source>
        <dbReference type="Pfam" id="PF01593"/>
    </source>
</evidence>
<evidence type="ECO:0000313" key="3">
    <source>
        <dbReference type="Proteomes" id="UP000220102"/>
    </source>
</evidence>
<dbReference type="GO" id="GO:0016491">
    <property type="term" value="F:oxidoreductase activity"/>
    <property type="evidence" value="ECO:0007669"/>
    <property type="project" value="InterPro"/>
</dbReference>
<dbReference type="SUPFAM" id="SSF51905">
    <property type="entry name" value="FAD/NAD(P)-binding domain"/>
    <property type="match status" value="1"/>
</dbReference>
<dbReference type="InterPro" id="IPR036188">
    <property type="entry name" value="FAD/NAD-bd_sf"/>
</dbReference>
<dbReference type="Pfam" id="PF01593">
    <property type="entry name" value="Amino_oxidase"/>
    <property type="match status" value="1"/>
</dbReference>
<dbReference type="OrthoDB" id="9767561at2"/>
<dbReference type="Gene3D" id="1.10.3110.10">
    <property type="entry name" value="protoporphyrinogen ix oxidase, domain 3"/>
    <property type="match status" value="1"/>
</dbReference>
<dbReference type="RefSeq" id="WP_098075567.1">
    <property type="nucleotide sequence ID" value="NZ_PDEQ01000004.1"/>
</dbReference>
<feature type="domain" description="Amine oxidase" evidence="1">
    <location>
        <begin position="13"/>
        <end position="412"/>
    </location>
</feature>
<keyword evidence="3" id="KW-1185">Reference proteome</keyword>
<dbReference type="AlphaFoldDB" id="A0A2A8CYG4"/>
<comment type="caution">
    <text evidence="2">The sequence shown here is derived from an EMBL/GenBank/DDBJ whole genome shotgun (WGS) entry which is preliminary data.</text>
</comment>
<dbReference type="Gene3D" id="3.50.50.60">
    <property type="entry name" value="FAD/NAD(P)-binding domain"/>
    <property type="match status" value="1"/>
</dbReference>
<sequence length="421" mass="45808">MSSPSVVIVGAGLAGLTCARHLQRRGTECIILEASDKVGGRVQTDVVDGFRLDRGFQVLLTAYPETQRELDYDALDLHAFYNGAIVRSNGAFHRIADPFRHPFDAPRMLFSPVGTLGDKLRVARIRQALSSQSVAEIMSQPEMTTVEALRDRWGFSEVMIDRFFRPFFGGIFFDTDLQASSRMFEFIFKMFAEGEAVLPAEGMQAIPEQIASNLKPDTVRFNTPVECIEDDVITLASGETIQADAIVVATEAPTANRLLGGVAPVEARSTTCVYYAAPESPLDTPILVLNGDGSGPVNNISVPSDVAPSYSPDDRALVSVVVVGKPDQSDADLERAVRQQLIDWYGLAVGGWKHLDTVHVPYALPEQAPPFLSPPERPVRRRPGLYLCGDYTRTASLNGALSSGRDAARAVLTDQRTPTPA</sequence>
<reference evidence="2 3" key="1">
    <citation type="submission" date="2017-10" db="EMBL/GenBank/DDBJ databases">
        <title>Draft genome of Longibacter Salinarum.</title>
        <authorList>
            <person name="Goh K.M."/>
            <person name="Shamsir M.S."/>
            <person name="Lim S.W."/>
        </authorList>
    </citation>
    <scope>NUCLEOTIDE SEQUENCE [LARGE SCALE GENOMIC DNA]</scope>
    <source>
        <strain evidence="2 3">KCTC 52045</strain>
    </source>
</reference>
<name>A0A2A8CYG4_9BACT</name>
<dbReference type="EMBL" id="PDEQ01000004">
    <property type="protein sequence ID" value="PEN13643.1"/>
    <property type="molecule type" value="Genomic_DNA"/>
</dbReference>